<dbReference type="eggNOG" id="COG1609">
    <property type="taxonomic scope" value="Bacteria"/>
</dbReference>
<organism evidence="5 6">
    <name type="scientific">Bifidobacterium mongoliense DSM 21395</name>
    <dbReference type="NCBI Taxonomy" id="1437603"/>
    <lineage>
        <taxon>Bacteria</taxon>
        <taxon>Bacillati</taxon>
        <taxon>Actinomycetota</taxon>
        <taxon>Actinomycetes</taxon>
        <taxon>Bifidobacteriales</taxon>
        <taxon>Bifidobacteriaceae</taxon>
        <taxon>Bifidobacterium</taxon>
    </lineage>
</organism>
<dbReference type="AlphaFoldDB" id="A0A087C7J0"/>
<dbReference type="PROSITE" id="PS00356">
    <property type="entry name" value="HTH_LACI_1"/>
    <property type="match status" value="1"/>
</dbReference>
<dbReference type="Gene3D" id="3.40.50.2300">
    <property type="match status" value="2"/>
</dbReference>
<dbReference type="Gene3D" id="1.10.260.40">
    <property type="entry name" value="lambda repressor-like DNA-binding domains"/>
    <property type="match status" value="1"/>
</dbReference>
<dbReference type="GeneID" id="93094358"/>
<dbReference type="STRING" id="1437603.GCA_000771525_01284"/>
<keyword evidence="6" id="KW-1185">Reference proteome</keyword>
<feature type="domain" description="HTH lacI-type" evidence="4">
    <location>
        <begin position="6"/>
        <end position="59"/>
    </location>
</feature>
<evidence type="ECO:0000256" key="3">
    <source>
        <dbReference type="ARBA" id="ARBA00023163"/>
    </source>
</evidence>
<accession>A0A087C7J0</accession>
<dbReference type="SUPFAM" id="SSF53822">
    <property type="entry name" value="Periplasmic binding protein-like I"/>
    <property type="match status" value="1"/>
</dbReference>
<evidence type="ECO:0000259" key="4">
    <source>
        <dbReference type="PROSITE" id="PS50932"/>
    </source>
</evidence>
<evidence type="ECO:0000256" key="2">
    <source>
        <dbReference type="ARBA" id="ARBA00023125"/>
    </source>
</evidence>
<name>A0A087C7J0_9BIFI</name>
<proteinExistence type="predicted"/>
<dbReference type="CDD" id="cd06267">
    <property type="entry name" value="PBP1_LacI_sugar_binding-like"/>
    <property type="match status" value="1"/>
</dbReference>
<dbReference type="PANTHER" id="PTHR30146">
    <property type="entry name" value="LACI-RELATED TRANSCRIPTIONAL REPRESSOR"/>
    <property type="match status" value="1"/>
</dbReference>
<dbReference type="GO" id="GO:0003700">
    <property type="term" value="F:DNA-binding transcription factor activity"/>
    <property type="evidence" value="ECO:0007669"/>
    <property type="project" value="TreeGrafter"/>
</dbReference>
<evidence type="ECO:0000313" key="6">
    <source>
        <dbReference type="Proteomes" id="UP000029082"/>
    </source>
</evidence>
<comment type="caution">
    <text evidence="5">The sequence shown here is derived from an EMBL/GenBank/DDBJ whole genome shotgun (WGS) entry which is preliminary data.</text>
</comment>
<evidence type="ECO:0000313" key="5">
    <source>
        <dbReference type="EMBL" id="KFI79240.1"/>
    </source>
</evidence>
<evidence type="ECO:0000256" key="1">
    <source>
        <dbReference type="ARBA" id="ARBA00023015"/>
    </source>
</evidence>
<dbReference type="Pfam" id="PF13377">
    <property type="entry name" value="Peripla_BP_3"/>
    <property type="match status" value="1"/>
</dbReference>
<dbReference type="InterPro" id="IPR010982">
    <property type="entry name" value="Lambda_DNA-bd_dom_sf"/>
</dbReference>
<dbReference type="Pfam" id="PF00356">
    <property type="entry name" value="LacI"/>
    <property type="match status" value="1"/>
</dbReference>
<keyword evidence="2" id="KW-0238">DNA-binding</keyword>
<sequence length="336" mass="36683">MVRGSVTIRDVARHAGVSISTASRALGGGSASAKTRTKVQQAATALHFVPNTAAQQLITGRSNVVAIMITETPDFMFQDAFISSITSQLMNSFTKANLFPFLVLIAPNDAEGFARLLHNSRADGMVVVSFHYSEQFATVIEQFGRPTVFVGKPPLDMDYPYVDPDQLQGGRMAGQVLTARGRRHIAIIEGPTDMHSPNERNDRTTGCVRALHDAGLSPIATIPGPYTMRHGIEAAHEVLTEHPEVDGFFAHSDQIAAGVLHLLHQHDRHVPRDISVVGFDNFQVAGLVSPPLTTIAQPLNQLAEAATEMLCARLEQGQWPYRRKIFPVHLVERDSV</sequence>
<dbReference type="PROSITE" id="PS50932">
    <property type="entry name" value="HTH_LACI_2"/>
    <property type="match status" value="1"/>
</dbReference>
<dbReference type="OrthoDB" id="4268837at2"/>
<dbReference type="InterPro" id="IPR028082">
    <property type="entry name" value="Peripla_BP_I"/>
</dbReference>
<dbReference type="EMBL" id="JGZE01000002">
    <property type="protein sequence ID" value="KFI79240.1"/>
    <property type="molecule type" value="Genomic_DNA"/>
</dbReference>
<dbReference type="RefSeq" id="WP_033512402.1">
    <property type="nucleotide sequence ID" value="NZ_JDUO01000004.1"/>
</dbReference>
<dbReference type="InterPro" id="IPR046335">
    <property type="entry name" value="LacI/GalR-like_sensor"/>
</dbReference>
<keyword evidence="3" id="KW-0804">Transcription</keyword>
<dbReference type="CDD" id="cd01392">
    <property type="entry name" value="HTH_LacI"/>
    <property type="match status" value="1"/>
</dbReference>
<dbReference type="GO" id="GO:0000976">
    <property type="term" value="F:transcription cis-regulatory region binding"/>
    <property type="evidence" value="ECO:0007669"/>
    <property type="project" value="TreeGrafter"/>
</dbReference>
<dbReference type="InterPro" id="IPR000843">
    <property type="entry name" value="HTH_LacI"/>
</dbReference>
<dbReference type="Proteomes" id="UP000029082">
    <property type="component" value="Unassembled WGS sequence"/>
</dbReference>
<protein>
    <submittedName>
        <fullName evidence="5">Transcriptional regulator</fullName>
    </submittedName>
</protein>
<dbReference type="PANTHER" id="PTHR30146:SF109">
    <property type="entry name" value="HTH-TYPE TRANSCRIPTIONAL REGULATOR GALS"/>
    <property type="match status" value="1"/>
</dbReference>
<keyword evidence="1" id="KW-0805">Transcription regulation</keyword>
<dbReference type="SMART" id="SM00354">
    <property type="entry name" value="HTH_LACI"/>
    <property type="match status" value="1"/>
</dbReference>
<reference evidence="5 6" key="1">
    <citation type="submission" date="2014-03" db="EMBL/GenBank/DDBJ databases">
        <title>Genomics of Bifidobacteria.</title>
        <authorList>
            <person name="Ventura M."/>
            <person name="Milani C."/>
            <person name="Lugli G.A."/>
        </authorList>
    </citation>
    <scope>NUCLEOTIDE SEQUENCE [LARGE SCALE GENOMIC DNA]</scope>
    <source>
        <strain evidence="5 6">DSM 21395</strain>
    </source>
</reference>
<dbReference type="SUPFAM" id="SSF47413">
    <property type="entry name" value="lambda repressor-like DNA-binding domains"/>
    <property type="match status" value="1"/>
</dbReference>
<gene>
    <name evidence="5" type="ORF">BMON_0440</name>
</gene>